<proteinExistence type="predicted"/>
<protein>
    <submittedName>
        <fullName evidence="2">Uncharacterized protein</fullName>
    </submittedName>
</protein>
<gene>
    <name evidence="2" type="ORF">LNINA_LOCUS904</name>
</gene>
<feature type="region of interest" description="Disordered" evidence="1">
    <location>
        <begin position="60"/>
        <end position="94"/>
    </location>
</feature>
<sequence length="141" mass="16480">MAALTSTPVNTVSREHLTVLIRNNIMNESTEFVSDSDKMENDSPMRKVVNLKPITKKLFHSPMESSSPQKATFSSQAERIRQLKRKSRRRSLLPGEEDKIKRAYVAECDRDRFSPNHCEGMRKRVLISWFHNKEYTMEFCD</sequence>
<feature type="compositionally biased region" description="Polar residues" evidence="1">
    <location>
        <begin position="63"/>
        <end position="77"/>
    </location>
</feature>
<name>A0AAV1IW01_9NEOP</name>
<accession>A0AAV1IW01</accession>
<evidence type="ECO:0000256" key="1">
    <source>
        <dbReference type="SAM" id="MobiDB-lite"/>
    </source>
</evidence>
<dbReference type="EMBL" id="CAVLEF010000002">
    <property type="protein sequence ID" value="CAK1540884.1"/>
    <property type="molecule type" value="Genomic_DNA"/>
</dbReference>
<reference evidence="2 3" key="1">
    <citation type="submission" date="2023-11" db="EMBL/GenBank/DDBJ databases">
        <authorList>
            <person name="Okamura Y."/>
        </authorList>
    </citation>
    <scope>NUCLEOTIDE SEQUENCE [LARGE SCALE GENOMIC DNA]</scope>
</reference>
<feature type="compositionally biased region" description="Basic residues" evidence="1">
    <location>
        <begin position="82"/>
        <end position="91"/>
    </location>
</feature>
<dbReference type="Proteomes" id="UP001497472">
    <property type="component" value="Unassembled WGS sequence"/>
</dbReference>
<organism evidence="2 3">
    <name type="scientific">Leptosia nina</name>
    <dbReference type="NCBI Taxonomy" id="320188"/>
    <lineage>
        <taxon>Eukaryota</taxon>
        <taxon>Metazoa</taxon>
        <taxon>Ecdysozoa</taxon>
        <taxon>Arthropoda</taxon>
        <taxon>Hexapoda</taxon>
        <taxon>Insecta</taxon>
        <taxon>Pterygota</taxon>
        <taxon>Neoptera</taxon>
        <taxon>Endopterygota</taxon>
        <taxon>Lepidoptera</taxon>
        <taxon>Glossata</taxon>
        <taxon>Ditrysia</taxon>
        <taxon>Papilionoidea</taxon>
        <taxon>Pieridae</taxon>
        <taxon>Pierinae</taxon>
        <taxon>Leptosia</taxon>
    </lineage>
</organism>
<keyword evidence="3" id="KW-1185">Reference proteome</keyword>
<evidence type="ECO:0000313" key="2">
    <source>
        <dbReference type="EMBL" id="CAK1540884.1"/>
    </source>
</evidence>
<comment type="caution">
    <text evidence="2">The sequence shown here is derived from an EMBL/GenBank/DDBJ whole genome shotgun (WGS) entry which is preliminary data.</text>
</comment>
<dbReference type="AlphaFoldDB" id="A0AAV1IW01"/>
<evidence type="ECO:0000313" key="3">
    <source>
        <dbReference type="Proteomes" id="UP001497472"/>
    </source>
</evidence>